<protein>
    <submittedName>
        <fullName evidence="1">Uncharacterized protein</fullName>
    </submittedName>
</protein>
<dbReference type="EMBL" id="CP053892">
    <property type="protein sequence ID" value="QKG24636.1"/>
    <property type="molecule type" value="Genomic_DNA"/>
</dbReference>
<dbReference type="AlphaFoldDB" id="A0A7D3W2B8"/>
<gene>
    <name evidence="1" type="ORF">ACTIVE_6285</name>
</gene>
<accession>A0A7D3W2B8</accession>
<evidence type="ECO:0000313" key="1">
    <source>
        <dbReference type="EMBL" id="QKG24636.1"/>
    </source>
</evidence>
<sequence>MPRAARRLRVLLSERPVVPHEPGRNVARLQRLRQISGRSRTFPGGRDGRGDHRAACAYRDHFRQIVKWVTSCGNAGESPFWTGVSGSGYPQNTVPLPVSGRRCSTGVTAGPEGVSAIRKEIDQWSELCYLHHCSSPMCGGSGTLRCRIRPVPGD</sequence>
<evidence type="ECO:0000313" key="2">
    <source>
        <dbReference type="Proteomes" id="UP000501240"/>
    </source>
</evidence>
<proteinExistence type="predicted"/>
<dbReference type="Proteomes" id="UP000501240">
    <property type="component" value="Chromosome"/>
</dbReference>
<name>A0A7D3W2B8_ACTVE</name>
<keyword evidence="2" id="KW-1185">Reference proteome</keyword>
<reference evidence="1 2" key="1">
    <citation type="submission" date="2020-05" db="EMBL/GenBank/DDBJ databases">
        <title>Actinomadura verrucosospora NRRL-B18236 (PFL_A860) Genome sequencing and assembly.</title>
        <authorList>
            <person name="Samborskyy M."/>
        </authorList>
    </citation>
    <scope>NUCLEOTIDE SEQUENCE [LARGE SCALE GENOMIC DNA]</scope>
    <source>
        <strain evidence="1 2">NRRL:B18236</strain>
    </source>
</reference>
<organism evidence="1 2">
    <name type="scientific">Actinomadura verrucosospora</name>
    <dbReference type="NCBI Taxonomy" id="46165"/>
    <lineage>
        <taxon>Bacteria</taxon>
        <taxon>Bacillati</taxon>
        <taxon>Actinomycetota</taxon>
        <taxon>Actinomycetes</taxon>
        <taxon>Streptosporangiales</taxon>
        <taxon>Thermomonosporaceae</taxon>
        <taxon>Actinomadura</taxon>
    </lineage>
</organism>